<name>A0A0B7BWF1_9EUPU</name>
<dbReference type="AlphaFoldDB" id="A0A0B7BWF1"/>
<gene>
    <name evidence="1" type="primary">ORF215442</name>
</gene>
<sequence length="114" mass="12579">FGGTGKVNKVESVLSNCVSSVADDTMKDLVDYRNSLAYASGINTESFYKTEVDQENLKVAELLKEAITAEQLTKSIEPLATVGNFEYTSLKKTGKPDHDWSISFEQFLASMLTE</sequence>
<proteinExistence type="predicted"/>
<feature type="non-terminal residue" evidence="1">
    <location>
        <position position="1"/>
    </location>
</feature>
<organism evidence="1">
    <name type="scientific">Arion vulgaris</name>
    <dbReference type="NCBI Taxonomy" id="1028688"/>
    <lineage>
        <taxon>Eukaryota</taxon>
        <taxon>Metazoa</taxon>
        <taxon>Spiralia</taxon>
        <taxon>Lophotrochozoa</taxon>
        <taxon>Mollusca</taxon>
        <taxon>Gastropoda</taxon>
        <taxon>Heterobranchia</taxon>
        <taxon>Euthyneura</taxon>
        <taxon>Panpulmonata</taxon>
        <taxon>Eupulmonata</taxon>
        <taxon>Stylommatophora</taxon>
        <taxon>Helicina</taxon>
        <taxon>Arionoidea</taxon>
        <taxon>Arionidae</taxon>
        <taxon>Arion</taxon>
    </lineage>
</organism>
<evidence type="ECO:0000313" key="1">
    <source>
        <dbReference type="EMBL" id="CEK97323.1"/>
    </source>
</evidence>
<protein>
    <submittedName>
        <fullName evidence="1">Uncharacterized protein</fullName>
    </submittedName>
</protein>
<feature type="non-terminal residue" evidence="1">
    <location>
        <position position="114"/>
    </location>
</feature>
<dbReference type="EMBL" id="HACG01050458">
    <property type="protein sequence ID" value="CEK97323.1"/>
    <property type="molecule type" value="Transcribed_RNA"/>
</dbReference>
<accession>A0A0B7BWF1</accession>
<reference evidence="1" key="1">
    <citation type="submission" date="2014-12" db="EMBL/GenBank/DDBJ databases">
        <title>Insight into the proteome of Arion vulgaris.</title>
        <authorList>
            <person name="Aradska J."/>
            <person name="Bulat T."/>
            <person name="Smidak R."/>
            <person name="Sarate P."/>
            <person name="Gangsoo J."/>
            <person name="Sialana F."/>
            <person name="Bilban M."/>
            <person name="Lubec G."/>
        </authorList>
    </citation>
    <scope>NUCLEOTIDE SEQUENCE</scope>
    <source>
        <tissue evidence="1">Skin</tissue>
    </source>
</reference>